<accession>A0AAD1R519</accession>
<evidence type="ECO:0000313" key="3">
    <source>
        <dbReference type="Proteomes" id="UP001295444"/>
    </source>
</evidence>
<dbReference type="EMBL" id="OW240912">
    <property type="protein sequence ID" value="CAH2223888.1"/>
    <property type="molecule type" value="Genomic_DNA"/>
</dbReference>
<sequence length="85" mass="9199">MMPITKSLTAWLRVQAPGGRNRQIPVLCHILQQDLTEPPTTPVGQGDIPVHTTVPAERINPGKPRIGTMECNPTHKMADALPGLS</sequence>
<name>A0AAD1R519_PELCU</name>
<protein>
    <submittedName>
        <fullName evidence="2">Uncharacterized protein</fullName>
    </submittedName>
</protein>
<dbReference type="AlphaFoldDB" id="A0AAD1R519"/>
<keyword evidence="3" id="KW-1185">Reference proteome</keyword>
<gene>
    <name evidence="2" type="ORF">PECUL_23A057967</name>
</gene>
<reference evidence="2" key="1">
    <citation type="submission" date="2022-03" db="EMBL/GenBank/DDBJ databases">
        <authorList>
            <person name="Alioto T."/>
            <person name="Alioto T."/>
            <person name="Gomez Garrido J."/>
        </authorList>
    </citation>
    <scope>NUCLEOTIDE SEQUENCE</scope>
</reference>
<dbReference type="Proteomes" id="UP001295444">
    <property type="component" value="Chromosome 01"/>
</dbReference>
<proteinExistence type="predicted"/>
<organism evidence="2 3">
    <name type="scientific">Pelobates cultripes</name>
    <name type="common">Western spadefoot toad</name>
    <dbReference type="NCBI Taxonomy" id="61616"/>
    <lineage>
        <taxon>Eukaryota</taxon>
        <taxon>Metazoa</taxon>
        <taxon>Chordata</taxon>
        <taxon>Craniata</taxon>
        <taxon>Vertebrata</taxon>
        <taxon>Euteleostomi</taxon>
        <taxon>Amphibia</taxon>
        <taxon>Batrachia</taxon>
        <taxon>Anura</taxon>
        <taxon>Pelobatoidea</taxon>
        <taxon>Pelobatidae</taxon>
        <taxon>Pelobates</taxon>
    </lineage>
</organism>
<evidence type="ECO:0000313" key="2">
    <source>
        <dbReference type="EMBL" id="CAH2223888.1"/>
    </source>
</evidence>
<evidence type="ECO:0000256" key="1">
    <source>
        <dbReference type="SAM" id="MobiDB-lite"/>
    </source>
</evidence>
<feature type="region of interest" description="Disordered" evidence="1">
    <location>
        <begin position="37"/>
        <end position="85"/>
    </location>
</feature>